<dbReference type="InterPro" id="IPR036736">
    <property type="entry name" value="ACP-like_sf"/>
</dbReference>
<protein>
    <recommendedName>
        <fullName evidence="5">Carrier domain-containing protein</fullName>
    </recommendedName>
</protein>
<dbReference type="FunFam" id="3.30.300.30:FF:000015">
    <property type="entry name" value="Nonribosomal peptide synthase SidD"/>
    <property type="match status" value="2"/>
</dbReference>
<name>A0A9P5GH05_PENCR</name>
<dbReference type="Gene3D" id="3.30.300.30">
    <property type="match status" value="2"/>
</dbReference>
<dbReference type="GO" id="GO:0031177">
    <property type="term" value="F:phosphopantetheine binding"/>
    <property type="evidence" value="ECO:0007669"/>
    <property type="project" value="TreeGrafter"/>
</dbReference>
<keyword evidence="7" id="KW-1185">Reference proteome</keyword>
<dbReference type="PROSITE" id="PS00455">
    <property type="entry name" value="AMP_BINDING"/>
    <property type="match status" value="1"/>
</dbReference>
<dbReference type="SUPFAM" id="SSF52777">
    <property type="entry name" value="CoA-dependent acyltransferases"/>
    <property type="match status" value="4"/>
</dbReference>
<dbReference type="FunFam" id="3.30.559.30:FF:000003">
    <property type="entry name" value="Nonribosomal peptide synthase SidD"/>
    <property type="match status" value="1"/>
</dbReference>
<dbReference type="Gene3D" id="3.40.50.12780">
    <property type="entry name" value="N-terminal domain of ligase-like"/>
    <property type="match status" value="1"/>
</dbReference>
<dbReference type="GO" id="GO:0043041">
    <property type="term" value="P:amino acid activation for nonribosomal peptide biosynthetic process"/>
    <property type="evidence" value="ECO:0007669"/>
    <property type="project" value="TreeGrafter"/>
</dbReference>
<dbReference type="GO" id="GO:0016874">
    <property type="term" value="F:ligase activity"/>
    <property type="evidence" value="ECO:0007669"/>
    <property type="project" value="UniProtKB-KW"/>
</dbReference>
<organism evidence="6 7">
    <name type="scientific">Penicillium crustosum</name>
    <name type="common">Blue mold fungus</name>
    <dbReference type="NCBI Taxonomy" id="36656"/>
    <lineage>
        <taxon>Eukaryota</taxon>
        <taxon>Fungi</taxon>
        <taxon>Dikarya</taxon>
        <taxon>Ascomycota</taxon>
        <taxon>Pezizomycotina</taxon>
        <taxon>Eurotiomycetes</taxon>
        <taxon>Eurotiomycetidae</taxon>
        <taxon>Eurotiales</taxon>
        <taxon>Aspergillaceae</taxon>
        <taxon>Penicillium</taxon>
    </lineage>
</organism>
<feature type="domain" description="Carrier" evidence="5">
    <location>
        <begin position="1837"/>
        <end position="1913"/>
    </location>
</feature>
<dbReference type="SUPFAM" id="SSF47336">
    <property type="entry name" value="ACP-like"/>
    <property type="match status" value="3"/>
</dbReference>
<dbReference type="GO" id="GO:0005737">
    <property type="term" value="C:cytoplasm"/>
    <property type="evidence" value="ECO:0007669"/>
    <property type="project" value="TreeGrafter"/>
</dbReference>
<dbReference type="SUPFAM" id="SSF56801">
    <property type="entry name" value="Acetyl-CoA synthetase-like"/>
    <property type="match status" value="2"/>
</dbReference>
<dbReference type="Gene3D" id="3.40.50.980">
    <property type="match status" value="2"/>
</dbReference>
<dbReference type="CDD" id="cd19545">
    <property type="entry name" value="FUM14_C_NRPS-like"/>
    <property type="match status" value="1"/>
</dbReference>
<gene>
    <name evidence="6" type="ORF">PCG10_010596</name>
</gene>
<dbReference type="PANTHER" id="PTHR45527">
    <property type="entry name" value="NONRIBOSOMAL PEPTIDE SYNTHETASE"/>
    <property type="match status" value="1"/>
</dbReference>
<keyword evidence="2" id="KW-0597">Phosphoprotein</keyword>
<evidence type="ECO:0000256" key="3">
    <source>
        <dbReference type="ARBA" id="ARBA00022598"/>
    </source>
</evidence>
<dbReference type="Gene3D" id="3.30.559.30">
    <property type="entry name" value="Nonribosomal peptide synthetase, condensation domain"/>
    <property type="match status" value="3"/>
</dbReference>
<evidence type="ECO:0000256" key="2">
    <source>
        <dbReference type="ARBA" id="ARBA00022553"/>
    </source>
</evidence>
<dbReference type="PANTHER" id="PTHR45527:SF16">
    <property type="entry name" value="NONRIBOSOMAL PEPTIDE SYNTHASE ATNA-RELATED"/>
    <property type="match status" value="1"/>
</dbReference>
<dbReference type="InterPro" id="IPR023213">
    <property type="entry name" value="CAT-like_dom_sf"/>
</dbReference>
<evidence type="ECO:0000313" key="6">
    <source>
        <dbReference type="EMBL" id="KAF7518700.1"/>
    </source>
</evidence>
<dbReference type="InterPro" id="IPR009081">
    <property type="entry name" value="PP-bd_ACP"/>
</dbReference>
<dbReference type="FunFam" id="1.10.1200.10:FF:000005">
    <property type="entry name" value="Nonribosomal peptide synthetase 1"/>
    <property type="match status" value="1"/>
</dbReference>
<proteinExistence type="inferred from homology"/>
<dbReference type="Proteomes" id="UP000701341">
    <property type="component" value="Unassembled WGS sequence"/>
</dbReference>
<dbReference type="Gene3D" id="1.10.1200.10">
    <property type="entry name" value="ACP-like"/>
    <property type="match status" value="3"/>
</dbReference>
<dbReference type="InterPro" id="IPR001242">
    <property type="entry name" value="Condensation_dom"/>
</dbReference>
<evidence type="ECO:0000256" key="1">
    <source>
        <dbReference type="ARBA" id="ARBA00022450"/>
    </source>
</evidence>
<keyword evidence="3" id="KW-0436">Ligase</keyword>
<evidence type="ECO:0000256" key="4">
    <source>
        <dbReference type="ARBA" id="ARBA00029454"/>
    </source>
</evidence>
<dbReference type="NCBIfam" id="TIGR01733">
    <property type="entry name" value="AA-adenyl-dom"/>
    <property type="match status" value="1"/>
</dbReference>
<dbReference type="Gene3D" id="3.30.559.10">
    <property type="entry name" value="Chloramphenicol acetyltransferase-like domain"/>
    <property type="match status" value="2"/>
</dbReference>
<dbReference type="Pfam" id="PF00501">
    <property type="entry name" value="AMP-binding"/>
    <property type="match status" value="2"/>
</dbReference>
<accession>A0A9P5GH05</accession>
<dbReference type="CDD" id="cd05918">
    <property type="entry name" value="A_NRPS_SidN3_like"/>
    <property type="match status" value="2"/>
</dbReference>
<dbReference type="InterPro" id="IPR000873">
    <property type="entry name" value="AMP-dep_synth/lig_dom"/>
</dbReference>
<feature type="domain" description="Carrier" evidence="5">
    <location>
        <begin position="767"/>
        <end position="841"/>
    </location>
</feature>
<dbReference type="PROSITE" id="PS50075">
    <property type="entry name" value="CARRIER"/>
    <property type="match status" value="2"/>
</dbReference>
<dbReference type="InterPro" id="IPR045851">
    <property type="entry name" value="AMP-bd_C_sf"/>
</dbReference>
<dbReference type="PROSITE" id="PS00012">
    <property type="entry name" value="PHOSPHOPANTETHEINE"/>
    <property type="match status" value="2"/>
</dbReference>
<comment type="caution">
    <text evidence="6">The sequence shown here is derived from an EMBL/GenBank/DDBJ whole genome shotgun (WGS) entry which is preliminary data.</text>
</comment>
<sequence length="2457" mass="270795">MDSHRLVSCLLPPLVSTSKAHDQESTKPHGSVTIDDREGCRRLQNQLSDVGGVGVVQVMKAAWALVLRSYTSQDQVCFRVANETAIGSSTDVGGMCYAHIAASTTGRLLLRHVMEFYESASCGSSGENQDNHRRLVNTAVYEDRSDDRLESIDLLHNSDVQVRIRYDIENVVESTVIEYKCNTLSGEQAKAIAGTLRHTISEIIHNLDTPVIELTLCSRADTDQMIDWNASLGTDSSWNPECVHDIILRRGRDSLDQAVSAWDGELTYGELVEQSTHLTAQLIAMGIGPETFIPLCFEKSKMVVVALLGVIQAGAAFVLLDPSHPIDRLKKICKSVSAPLVVSSLSCAALSHQLAEQTLCLDKEPPTTSELPPLSVSRCTPRNPIYAVFTSGSTGEPKGLVMEHGAFCTSTKRSATALRLGPDMRRLQFSSHSFTMCNRELLTTLLVGGCICIPSEPERIGDLAGFINRHRVNYAHLTPALAELLSPDSVPTLRVLSVGGDRIGRSQLKNWVNRVELIYGYGASETAGPAAVVSVQSSDWDPHIIGHSHDSALWVADPDNSDRLVPIGAVGELLIQGPGLARHYLNDELRTKRQFLGRVEWQPQPSQSRLYRTGDLVRYNMDRSIYYIGRRDSQIKVNGQLIVLADIEEHIKSCPNLGVKDVTVVALSSGDRDDVQRHRKLAAFVGKASPQGIGETEPEILPDSVSSPWADKLETYLTTVLPRFMIPAHFVFMNRLPLTKSGKVDRVQLMKTPLNLPKDFDQASPEPCMTSEEKALQTIWAETLNTQPPGRHDDFFRIGGDSLQAIMTVSMLKEAGLTLTVSDIFKHRTLAAIASAITKEASGHICAPPLPFALLPTDGNLQKAVASELEVDPNMIEDIYPCTPMQEGLMALSTKSPGAYIAQLRWRLSESIDMARFRNSWMAVWDSNPNLRTRIARLDQSMFQVVMRHEIPWEVLEDEGQLPVVNVDHGPLVRFAITSGLQSFFRIAIHHSIFDAWSLNLLLEQVEQAYRGNHITLHPFSLFVQHIHARAPSSSDQFWRAEFAGFSGCSFPENREPVATPSEVVSTMTHSVDVKTSPGAESTRASALRLAWAMVISQEVGSKDVIFGTVVTGRSASMQGIDRVSGPVLATVPVRIKLNSSDSVQKALCGVQEQLTRMIDHEQTGLQNIRQAGSEAAAACNLQNLLIIQDRQRKSAMRSGLFSDLITTEADYLLPFASYPLQLICELEKDGLTMKVSFSSQFISEADTRRILHQLGHIYVQLLLDQHQTIGGVNVVPPWDLEKLQNWNSNVPIASHASIHSLIGARCRAQPSSLAVYSHDVQLTYGDLSMHADRLASSLILKGVQRGDIVPLLFEKSPWATVAMLGVLRAGAAFLMLPSSYPTQRLKHLVSAVDARIIVSSVACAEVSHGMHANVFIFSSSHTEGLSNAPPMPHVEQSSPAFVLFTSGSTGEPKGIVTSHGAISTAAENICCSLRLTPRSRVLQLSSYAFDVSINETLLSLAVGACICVPTEHERENDPSKAARDMQANWLFTTPSMLRLLSPTDAPTLRTIVLGGEPLPRNLVCAWESYVEIIQVYGPAECTLVPTVRLDVRSDSDPRDIGPSTGTATWIVDPNNHDRLLPIGVTGELLLEGPTMALGYLKNPEQTAATFIKSPCWLTRLRTPSQPGPVYKTGDLVRYAPDGSIIFLGRKDLQVKFHGIRIEPGELEHQITTLSKSVSEAIIEVIRPQSQTNGDRLVAFVRPCSGIDWGSSNLQQCSFIESPSSRFFDDITVLHSHLSRSLPRHMLPSLYVPLVTMPHTPSGKVNRRLLREEVSSWTQDRVLTYSSEKQHAGSFVSPTTNCGRILRRLVANVLGLEPESVNMASDFFDIGGDSITATLLSTAARREGLIATVQDILKHRILSEIPIKTNLPPLEQAHPHRVRRHPTHEMAVIRAERLRDLVADVLNIKNSEVNVESNFFALGGSASTGRQLLVLASEQGIHLTDEIIRDHPIVSYIATMASEDAANGVGPGLGAYWSPHLGRLSEQLSGDDLKNIDEVLPITEFQRFSFQFMRYRYFRIQLNQGFDHGRLLRACQSLVNHHSILRTGFAIDNGGGLQFTFRSWDVQFHKYSVDDLEEHCRKDCTVAEPPYCGKPPLQIQLVALPNTNVFLVFRLAHALWDIHSLKIIAEDLSDLYNGGLLLPTTPFSEYVRAARDLRSEAAYSTWRSILDGSHVTHLTGQSLSVPMDVSPQETEYLVDARKVIPMISVPHHVTLSTLLKTAWAVTLRYLFPSQPHDSTEKSCLQDVVFGQVVLARSHGLPHEDRIVGPCLSTIPVRAHFDRVTSKLALLQQVQEQLISTMPFATLGFDDIVRNCTPWPSSTTLPSYVRIQNYDSQSTCSLDGFQCDCSHSGLPNKPTQSANIHIRPTTTDLHVGITVSSHVLGPKQSQYVVECFCKVIQAFDSACIQELPDVGPPC</sequence>
<dbReference type="InterPro" id="IPR020845">
    <property type="entry name" value="AMP-binding_CS"/>
</dbReference>
<comment type="similarity">
    <text evidence="4">Belongs to the NRP synthetase family.</text>
</comment>
<dbReference type="InterPro" id="IPR010071">
    <property type="entry name" value="AA_adenyl_dom"/>
</dbReference>
<evidence type="ECO:0000313" key="7">
    <source>
        <dbReference type="Proteomes" id="UP000701341"/>
    </source>
</evidence>
<dbReference type="Pfam" id="PF00550">
    <property type="entry name" value="PP-binding"/>
    <property type="match status" value="3"/>
</dbReference>
<evidence type="ECO:0000259" key="5">
    <source>
        <dbReference type="PROSITE" id="PS50075"/>
    </source>
</evidence>
<dbReference type="InterPro" id="IPR042099">
    <property type="entry name" value="ANL_N_sf"/>
</dbReference>
<dbReference type="GO" id="GO:0044550">
    <property type="term" value="P:secondary metabolite biosynthetic process"/>
    <property type="evidence" value="ECO:0007669"/>
    <property type="project" value="TreeGrafter"/>
</dbReference>
<dbReference type="Gene3D" id="2.30.38.10">
    <property type="entry name" value="Luciferase, Domain 3"/>
    <property type="match status" value="1"/>
</dbReference>
<dbReference type="Pfam" id="PF00668">
    <property type="entry name" value="Condensation"/>
    <property type="match status" value="2"/>
</dbReference>
<keyword evidence="1" id="KW-0596">Phosphopantetheine</keyword>
<reference evidence="6" key="1">
    <citation type="submission" date="2020-02" db="EMBL/GenBank/DDBJ databases">
        <authorList>
            <person name="Lichtner F.J."/>
        </authorList>
    </citation>
    <scope>NUCLEOTIDE SEQUENCE</scope>
    <source>
        <strain evidence="6">G10</strain>
    </source>
</reference>
<dbReference type="InterPro" id="IPR006162">
    <property type="entry name" value="Ppantetheine_attach_site"/>
</dbReference>
<dbReference type="EMBL" id="JAAOZQ010000096">
    <property type="protein sequence ID" value="KAF7518700.1"/>
    <property type="molecule type" value="Genomic_DNA"/>
</dbReference>